<dbReference type="AlphaFoldDB" id="A0A9Q3H8J1"/>
<name>A0A9Q3H8J1_9BASI</name>
<dbReference type="OrthoDB" id="5582182at2759"/>
<dbReference type="Proteomes" id="UP000765509">
    <property type="component" value="Unassembled WGS sequence"/>
</dbReference>
<accession>A0A9Q3H8J1</accession>
<dbReference type="Pfam" id="PF03732">
    <property type="entry name" value="Retrotrans_gag"/>
    <property type="match status" value="1"/>
</dbReference>
<dbReference type="InterPro" id="IPR005162">
    <property type="entry name" value="Retrotrans_gag_dom"/>
</dbReference>
<protein>
    <recommendedName>
        <fullName evidence="1">Retrotransposon gag domain-containing protein</fullName>
    </recommendedName>
</protein>
<comment type="caution">
    <text evidence="2">The sequence shown here is derived from an EMBL/GenBank/DDBJ whole genome shotgun (WGS) entry which is preliminary data.</text>
</comment>
<feature type="domain" description="Retrotransposon gag" evidence="1">
    <location>
        <begin position="44"/>
        <end position="138"/>
    </location>
</feature>
<proteinExistence type="predicted"/>
<dbReference type="EMBL" id="AVOT02013005">
    <property type="protein sequence ID" value="MBW0495266.1"/>
    <property type="molecule type" value="Genomic_DNA"/>
</dbReference>
<evidence type="ECO:0000313" key="3">
    <source>
        <dbReference type="Proteomes" id="UP000765509"/>
    </source>
</evidence>
<evidence type="ECO:0000313" key="2">
    <source>
        <dbReference type="EMBL" id="MBW0495266.1"/>
    </source>
</evidence>
<sequence>MKAPDFFDGTKSHQFRVFIQHCQFIFHRDAESFFSNRKKVLYSTSFLTGRAGKWIEPYVSKNSNEEPSYLLNKWKLFEAPLFTLFGDPNKVRKSPQELDNLRMKESGNVSWYIAYFRILMSRIGDWEERAFINLYRRGFASRLLDQLASHLGILDSL</sequence>
<gene>
    <name evidence="2" type="ORF">O181_034981</name>
</gene>
<evidence type="ECO:0000259" key="1">
    <source>
        <dbReference type="Pfam" id="PF03732"/>
    </source>
</evidence>
<reference evidence="2" key="1">
    <citation type="submission" date="2021-03" db="EMBL/GenBank/DDBJ databases">
        <title>Draft genome sequence of rust myrtle Austropuccinia psidii MF-1, a brazilian biotype.</title>
        <authorList>
            <person name="Quecine M.C."/>
            <person name="Pachon D.M.R."/>
            <person name="Bonatelli M.L."/>
            <person name="Correr F.H."/>
            <person name="Franceschini L.M."/>
            <person name="Leite T.F."/>
            <person name="Margarido G.R.A."/>
            <person name="Almeida C.A."/>
            <person name="Ferrarezi J.A."/>
            <person name="Labate C.A."/>
        </authorList>
    </citation>
    <scope>NUCLEOTIDE SEQUENCE</scope>
    <source>
        <strain evidence="2">MF-1</strain>
    </source>
</reference>
<organism evidence="2 3">
    <name type="scientific">Austropuccinia psidii MF-1</name>
    <dbReference type="NCBI Taxonomy" id="1389203"/>
    <lineage>
        <taxon>Eukaryota</taxon>
        <taxon>Fungi</taxon>
        <taxon>Dikarya</taxon>
        <taxon>Basidiomycota</taxon>
        <taxon>Pucciniomycotina</taxon>
        <taxon>Pucciniomycetes</taxon>
        <taxon>Pucciniales</taxon>
        <taxon>Sphaerophragmiaceae</taxon>
        <taxon>Austropuccinia</taxon>
    </lineage>
</organism>
<keyword evidence="3" id="KW-1185">Reference proteome</keyword>